<name>A0A1I0MXL0_9BACT</name>
<dbReference type="EMBL" id="FOIR01000001">
    <property type="protein sequence ID" value="SEV93502.1"/>
    <property type="molecule type" value="Genomic_DNA"/>
</dbReference>
<evidence type="ECO:0000313" key="2">
    <source>
        <dbReference type="EMBL" id="SEV93502.1"/>
    </source>
</evidence>
<dbReference type="AlphaFoldDB" id="A0A1I0MXL0"/>
<dbReference type="SMART" id="SM01321">
    <property type="entry name" value="Y1_Tnp"/>
    <property type="match status" value="1"/>
</dbReference>
<organism evidence="2 3">
    <name type="scientific">Roseivirga pacifica</name>
    <dbReference type="NCBI Taxonomy" id="1267423"/>
    <lineage>
        <taxon>Bacteria</taxon>
        <taxon>Pseudomonadati</taxon>
        <taxon>Bacteroidota</taxon>
        <taxon>Cytophagia</taxon>
        <taxon>Cytophagales</taxon>
        <taxon>Roseivirgaceae</taxon>
        <taxon>Roseivirga</taxon>
    </lineage>
</organism>
<dbReference type="GO" id="GO:0006313">
    <property type="term" value="P:DNA transposition"/>
    <property type="evidence" value="ECO:0007669"/>
    <property type="project" value="InterPro"/>
</dbReference>
<dbReference type="OrthoDB" id="9788881at2"/>
<reference evidence="3" key="1">
    <citation type="submission" date="2016-10" db="EMBL/GenBank/DDBJ databases">
        <authorList>
            <person name="Varghese N."/>
            <person name="Submissions S."/>
        </authorList>
    </citation>
    <scope>NUCLEOTIDE SEQUENCE [LARGE SCALE GENOMIC DNA]</scope>
    <source>
        <strain evidence="3">CGMCC 1.12402</strain>
    </source>
</reference>
<proteinExistence type="predicted"/>
<gene>
    <name evidence="2" type="ORF">SAMN05216290_0781</name>
</gene>
<feature type="domain" description="Transposase IS200-like" evidence="1">
    <location>
        <begin position="12"/>
        <end position="125"/>
    </location>
</feature>
<dbReference type="InterPro" id="IPR036515">
    <property type="entry name" value="Transposase_17_sf"/>
</dbReference>
<evidence type="ECO:0000313" key="3">
    <source>
        <dbReference type="Proteomes" id="UP000199437"/>
    </source>
</evidence>
<dbReference type="GO" id="GO:0003677">
    <property type="term" value="F:DNA binding"/>
    <property type="evidence" value="ECO:0007669"/>
    <property type="project" value="InterPro"/>
</dbReference>
<dbReference type="GO" id="GO:0004803">
    <property type="term" value="F:transposase activity"/>
    <property type="evidence" value="ECO:0007669"/>
    <property type="project" value="InterPro"/>
</dbReference>
<accession>A0A1I0MXL0</accession>
<dbReference type="SUPFAM" id="SSF143422">
    <property type="entry name" value="Transposase IS200-like"/>
    <property type="match status" value="1"/>
</dbReference>
<dbReference type="STRING" id="1267423.SAMN05216290_0781"/>
<dbReference type="PANTHER" id="PTHR34322:SF2">
    <property type="entry name" value="TRANSPOSASE IS200-LIKE DOMAIN-CONTAINING PROTEIN"/>
    <property type="match status" value="1"/>
</dbReference>
<dbReference type="InterPro" id="IPR002686">
    <property type="entry name" value="Transposase_17"/>
</dbReference>
<sequence length="183" mass="22479">MAHTDSYKTQFHNGQYYHVFNRAISNELLFRNPDNYEFFLRQYRKYMSDSVDTVAYCLLPNHFHFCIKVLNQELVSRRFRCLFQSYALAYNKVFRRRGTLMERPFKRILVTDNHLTRLIRYIHQNPEKHGYSDDFRCWEWSSYSELLNEVPRVVTSDFAVEWFQNKEEFIDFHRTIETESRLE</sequence>
<protein>
    <submittedName>
        <fullName evidence="2">Transposase IS200 like</fullName>
    </submittedName>
</protein>
<keyword evidence="3" id="KW-1185">Reference proteome</keyword>
<dbReference type="Gene3D" id="3.30.70.1290">
    <property type="entry name" value="Transposase IS200-like"/>
    <property type="match status" value="1"/>
</dbReference>
<dbReference type="Proteomes" id="UP000199437">
    <property type="component" value="Unassembled WGS sequence"/>
</dbReference>
<evidence type="ECO:0000259" key="1">
    <source>
        <dbReference type="SMART" id="SM01321"/>
    </source>
</evidence>
<dbReference type="PANTHER" id="PTHR34322">
    <property type="entry name" value="TRANSPOSASE, Y1_TNP DOMAIN-CONTAINING"/>
    <property type="match status" value="1"/>
</dbReference>